<dbReference type="Proteomes" id="UP000095185">
    <property type="component" value="Chromosome"/>
</dbReference>
<dbReference type="PANTHER" id="PTHR32401:SF48">
    <property type="entry name" value="LEGUME LECTIN DOMAIN-CONTAINING PROTEIN"/>
    <property type="match status" value="1"/>
</dbReference>
<accession>A0A1D8CYQ7</accession>
<dbReference type="EMBL" id="CP017305">
    <property type="protein sequence ID" value="AOS84032.1"/>
    <property type="molecule type" value="Genomic_DNA"/>
</dbReference>
<keyword evidence="4" id="KW-1185">Reference proteome</keyword>
<dbReference type="AlphaFoldDB" id="A0A1D8CYQ7"/>
<protein>
    <recommendedName>
        <fullName evidence="5">PEP-CTERM protein-sorting domain-containing protein</fullName>
    </recommendedName>
</protein>
<reference evidence="3" key="1">
    <citation type="submission" date="2016-09" db="EMBL/GenBank/DDBJ databases">
        <title>Genome sequence of Chlorobaculum limnaeum.</title>
        <authorList>
            <person name="Liu Z."/>
            <person name="Tank M."/>
            <person name="Bryant D.A."/>
        </authorList>
    </citation>
    <scope>NUCLEOTIDE SEQUENCE [LARGE SCALE GENOMIC DNA]</scope>
    <source>
        <strain evidence="3">DSM 1677</strain>
    </source>
</reference>
<proteinExistence type="predicted"/>
<dbReference type="InterPro" id="IPR013424">
    <property type="entry name" value="Ice-binding_C"/>
</dbReference>
<dbReference type="PANTHER" id="PTHR32401">
    <property type="entry name" value="CONCANAVALIN A-LIKE LECTIN FAMILY PROTEIN"/>
    <property type="match status" value="1"/>
</dbReference>
<dbReference type="InterPro" id="IPR001220">
    <property type="entry name" value="Legume_lectin_dom"/>
</dbReference>
<evidence type="ECO:0000313" key="3">
    <source>
        <dbReference type="EMBL" id="AOS84032.1"/>
    </source>
</evidence>
<dbReference type="CDD" id="cd01951">
    <property type="entry name" value="lectin_L-type"/>
    <property type="match status" value="1"/>
</dbReference>
<dbReference type="Pfam" id="PF07589">
    <property type="entry name" value="PEP-CTERM"/>
    <property type="match status" value="1"/>
</dbReference>
<dbReference type="SUPFAM" id="SSF49899">
    <property type="entry name" value="Concanavalin A-like lectins/glucanases"/>
    <property type="match status" value="1"/>
</dbReference>
<dbReference type="GO" id="GO:0030246">
    <property type="term" value="F:carbohydrate binding"/>
    <property type="evidence" value="ECO:0007669"/>
    <property type="project" value="InterPro"/>
</dbReference>
<evidence type="ECO:0000259" key="2">
    <source>
        <dbReference type="Pfam" id="PF07589"/>
    </source>
</evidence>
<dbReference type="NCBIfam" id="TIGR02595">
    <property type="entry name" value="PEP_CTERM"/>
    <property type="match status" value="1"/>
</dbReference>
<organism evidence="3 4">
    <name type="scientific">Chlorobaculum limnaeum</name>
    <dbReference type="NCBI Taxonomy" id="274537"/>
    <lineage>
        <taxon>Bacteria</taxon>
        <taxon>Pseudomonadati</taxon>
        <taxon>Chlorobiota</taxon>
        <taxon>Chlorobiia</taxon>
        <taxon>Chlorobiales</taxon>
        <taxon>Chlorobiaceae</taxon>
        <taxon>Chlorobaculum</taxon>
    </lineage>
</organism>
<dbReference type="InterPro" id="IPR050258">
    <property type="entry name" value="Leguminous_Lectin"/>
</dbReference>
<dbReference type="InterPro" id="IPR013320">
    <property type="entry name" value="ConA-like_dom_sf"/>
</dbReference>
<dbReference type="InterPro" id="IPR056573">
    <property type="entry name" value="Lectin_L-type_dom"/>
</dbReference>
<evidence type="ECO:0000259" key="1">
    <source>
        <dbReference type="Pfam" id="PF00139"/>
    </source>
</evidence>
<feature type="domain" description="Legume lectin" evidence="1">
    <location>
        <begin position="31"/>
        <end position="246"/>
    </location>
</feature>
<sequence>MLLACLGATSQAQADTLLTLDDITPTSGSSASKISDGILQLTDNSLSNRTYQIGSAYSSSAVDVSSFSASFSFQFSGGNPNWNNKSADGIVFVMKNAESRTSGGPGGGLGYASNTENGITYAGINRSIGIEFDNWTNSTFSDPGGNVSHIGIDMNGNGRSLTTLNISPAFNGNGPWYAWVDYDGSNLSVSVSTTNSKPGTAMLSYEIGSLESIIGSPTAVIGFTGSTGLATQTSQVLSLDIQNTSEPVPEPGALALLGTGAAIAIVRRNKMRLPETC</sequence>
<feature type="domain" description="Ice-binding protein C-terminal" evidence="2">
    <location>
        <begin position="247"/>
        <end position="268"/>
    </location>
</feature>
<name>A0A1D8CYQ7_CHLLM</name>
<dbReference type="STRING" id="274537.BIU88_07700"/>
<dbReference type="Gene3D" id="2.60.120.200">
    <property type="match status" value="1"/>
</dbReference>
<dbReference type="KEGG" id="clz:BIU88_07700"/>
<evidence type="ECO:0008006" key="5">
    <source>
        <dbReference type="Google" id="ProtNLM"/>
    </source>
</evidence>
<gene>
    <name evidence="3" type="ORF">BIU88_07700</name>
</gene>
<dbReference type="Pfam" id="PF00139">
    <property type="entry name" value="Lectin_legB"/>
    <property type="match status" value="1"/>
</dbReference>
<evidence type="ECO:0000313" key="4">
    <source>
        <dbReference type="Proteomes" id="UP000095185"/>
    </source>
</evidence>